<dbReference type="Proteomes" id="UP000093514">
    <property type="component" value="Unassembled WGS sequence"/>
</dbReference>
<gene>
    <name evidence="2" type="ORF">U472_02570</name>
</gene>
<feature type="transmembrane region" description="Helical" evidence="1">
    <location>
        <begin position="87"/>
        <end position="108"/>
    </location>
</feature>
<name>A0A1C0ACK0_9FIRM</name>
<dbReference type="EMBL" id="LWDV01000006">
    <property type="protein sequence ID" value="OCL28097.1"/>
    <property type="molecule type" value="Genomic_DNA"/>
</dbReference>
<feature type="transmembrane region" description="Helical" evidence="1">
    <location>
        <begin position="33"/>
        <end position="50"/>
    </location>
</feature>
<feature type="transmembrane region" description="Helical" evidence="1">
    <location>
        <begin position="120"/>
        <end position="143"/>
    </location>
</feature>
<evidence type="ECO:0000256" key="1">
    <source>
        <dbReference type="SAM" id="Phobius"/>
    </source>
</evidence>
<evidence type="ECO:0000313" key="3">
    <source>
        <dbReference type="Proteomes" id="UP000093514"/>
    </source>
</evidence>
<dbReference type="OrthoDB" id="1807774at2"/>
<comment type="caution">
    <text evidence="2">The sequence shown here is derived from an EMBL/GenBank/DDBJ whole genome shotgun (WGS) entry which is preliminary data.</text>
</comment>
<keyword evidence="1" id="KW-0472">Membrane</keyword>
<feature type="transmembrane region" description="Helical" evidence="1">
    <location>
        <begin position="6"/>
        <end position="26"/>
    </location>
</feature>
<proteinExistence type="predicted"/>
<organism evidence="2 3">
    <name type="scientific">Orenia metallireducens</name>
    <dbReference type="NCBI Taxonomy" id="1413210"/>
    <lineage>
        <taxon>Bacteria</taxon>
        <taxon>Bacillati</taxon>
        <taxon>Bacillota</taxon>
        <taxon>Clostridia</taxon>
        <taxon>Halanaerobiales</taxon>
        <taxon>Halobacteroidaceae</taxon>
        <taxon>Orenia</taxon>
    </lineage>
</organism>
<protein>
    <submittedName>
        <fullName evidence="2">Uncharacterized protein</fullName>
    </submittedName>
</protein>
<reference evidence="3" key="1">
    <citation type="submission" date="2016-07" db="EMBL/GenBank/DDBJ databases">
        <authorList>
            <person name="Florea S."/>
            <person name="Webb J.S."/>
            <person name="Jaromczyk J."/>
            <person name="Schardl C.L."/>
        </authorList>
    </citation>
    <scope>NUCLEOTIDE SEQUENCE [LARGE SCALE GENOMIC DNA]</scope>
    <source>
        <strain evidence="3">Z6</strain>
    </source>
</reference>
<dbReference type="AlphaFoldDB" id="A0A1C0ACK0"/>
<feature type="transmembrane region" description="Helical" evidence="1">
    <location>
        <begin position="56"/>
        <end position="75"/>
    </location>
</feature>
<evidence type="ECO:0000313" key="2">
    <source>
        <dbReference type="EMBL" id="OCL28097.1"/>
    </source>
</evidence>
<accession>A0A1C0ACK0</accession>
<keyword evidence="3" id="KW-1185">Reference proteome</keyword>
<reference evidence="2 3" key="2">
    <citation type="submission" date="2016-08" db="EMBL/GenBank/DDBJ databases">
        <title>Orenia metallireducens sp. nov. strain Z6, a Novel Metal-reducing Firmicute from the Deep Subsurface.</title>
        <authorList>
            <person name="Maxim B.I."/>
            <person name="Kenneth K."/>
            <person name="Flynn T.M."/>
            <person name="Oloughlin E.J."/>
            <person name="Locke R.A."/>
            <person name="Weber J.R."/>
            <person name="Egan S.M."/>
            <person name="Mackie R.I."/>
            <person name="Cann I.K."/>
        </authorList>
    </citation>
    <scope>NUCLEOTIDE SEQUENCE [LARGE SCALE GENOMIC DNA]</scope>
    <source>
        <strain evidence="2 3">Z6</strain>
    </source>
</reference>
<sequence>MSHIIALFLQFIPEETALAFLATVFLKVEIDKKTVLVIGLISGVAVYLFRMLPVTFGFHTIFLILLDTVLLNYFYQRRVLDCFSSILKPFILLFFCEIITANILHYISDKSIEELIRNPLIKTIVVLPQVILLFLVGIVILWMRDKKEQRYDL</sequence>
<dbReference type="RefSeq" id="WP_068715202.1">
    <property type="nucleotide sequence ID" value="NZ_LWDV01000006.1"/>
</dbReference>
<keyword evidence="1" id="KW-1133">Transmembrane helix</keyword>
<keyword evidence="1" id="KW-0812">Transmembrane</keyword>